<accession>A0A238V7E7</accession>
<dbReference type="GO" id="GO:0046872">
    <property type="term" value="F:metal ion binding"/>
    <property type="evidence" value="ECO:0007669"/>
    <property type="project" value="InterPro"/>
</dbReference>
<name>A0A238V7E7_9BACT</name>
<sequence>MVPAVVPNTLPLFAELDRLLSELLRRLTLAEWEQPTVVPGWRVRDVALHLLDGNLRSMSMLRDGHFGGPGPATSAYADVVEYLNTLNQTWVAAGQRLSPAVLAWLLEVSGPAYTSFLHSLDPASPAQFAVAWAGEAESTNRFHIAREYTEKWHHQQQIRQAVGQEAALLLPTLYHPFLATCVHALPHHYRAVEAAPGTTVQFTISGPAGGTWFLHRSSSRWEVGCEYVGSVQATIDLPEAAAWRLFTKSLPPAEAAAYLACQGPESLTNPVFSLLAIMA</sequence>
<dbReference type="Gene3D" id="1.20.120.450">
    <property type="entry name" value="dinb family like domain"/>
    <property type="match status" value="1"/>
</dbReference>
<organism evidence="2 3">
    <name type="scientific">Hymenobacter mucosus</name>
    <dbReference type="NCBI Taxonomy" id="1411120"/>
    <lineage>
        <taxon>Bacteria</taxon>
        <taxon>Pseudomonadati</taxon>
        <taxon>Bacteroidota</taxon>
        <taxon>Cytophagia</taxon>
        <taxon>Cytophagales</taxon>
        <taxon>Hymenobacteraceae</taxon>
        <taxon>Hymenobacter</taxon>
    </lineage>
</organism>
<evidence type="ECO:0000313" key="3">
    <source>
        <dbReference type="Proteomes" id="UP000198310"/>
    </source>
</evidence>
<keyword evidence="3" id="KW-1185">Reference proteome</keyword>
<dbReference type="SUPFAM" id="SSF109854">
    <property type="entry name" value="DinB/YfiT-like putative metalloenzymes"/>
    <property type="match status" value="1"/>
</dbReference>
<reference evidence="3" key="1">
    <citation type="submission" date="2017-06" db="EMBL/GenBank/DDBJ databases">
        <authorList>
            <person name="Varghese N."/>
            <person name="Submissions S."/>
        </authorList>
    </citation>
    <scope>NUCLEOTIDE SEQUENCE [LARGE SCALE GENOMIC DNA]</scope>
    <source>
        <strain evidence="3">DSM 28041</strain>
    </source>
</reference>
<proteinExistence type="predicted"/>
<dbReference type="Pfam" id="PF11716">
    <property type="entry name" value="MDMPI_N"/>
    <property type="match status" value="1"/>
</dbReference>
<dbReference type="RefSeq" id="WP_089331384.1">
    <property type="nucleotide sequence ID" value="NZ_FZNS01000001.1"/>
</dbReference>
<dbReference type="Proteomes" id="UP000198310">
    <property type="component" value="Unassembled WGS sequence"/>
</dbReference>
<evidence type="ECO:0000259" key="1">
    <source>
        <dbReference type="Pfam" id="PF11716"/>
    </source>
</evidence>
<dbReference type="AlphaFoldDB" id="A0A238V7E7"/>
<feature type="domain" description="Mycothiol-dependent maleylpyruvate isomerase metal-binding" evidence="1">
    <location>
        <begin position="14"/>
        <end position="158"/>
    </location>
</feature>
<dbReference type="EMBL" id="FZNS01000001">
    <property type="protein sequence ID" value="SNR30024.1"/>
    <property type="molecule type" value="Genomic_DNA"/>
</dbReference>
<dbReference type="InterPro" id="IPR024344">
    <property type="entry name" value="MDMPI_metal-binding"/>
</dbReference>
<protein>
    <submittedName>
        <fullName evidence="2">TIGR03083 family protein</fullName>
    </submittedName>
</protein>
<dbReference type="InterPro" id="IPR034660">
    <property type="entry name" value="DinB/YfiT-like"/>
</dbReference>
<gene>
    <name evidence="2" type="ORF">SAMN06269173_101222</name>
</gene>
<evidence type="ECO:0000313" key="2">
    <source>
        <dbReference type="EMBL" id="SNR30024.1"/>
    </source>
</evidence>